<comment type="caution">
    <text evidence="12">The sequence shown here is derived from an EMBL/GenBank/DDBJ whole genome shotgun (WGS) entry which is preliminary data.</text>
</comment>
<dbReference type="Proteomes" id="UP000229526">
    <property type="component" value="Unassembled WGS sequence"/>
</dbReference>
<comment type="cofactor">
    <cofactor evidence="1">
        <name>Mg(2+)</name>
        <dbReference type="ChEBI" id="CHEBI:18420"/>
    </cofactor>
</comment>
<dbReference type="Gene3D" id="1.10.246.80">
    <property type="match status" value="1"/>
</dbReference>
<dbReference type="Gene3D" id="1.10.3090.10">
    <property type="entry name" value="cca-adding enzyme, domain 2"/>
    <property type="match status" value="1"/>
</dbReference>
<dbReference type="InterPro" id="IPR006675">
    <property type="entry name" value="HDIG_dom"/>
</dbReference>
<evidence type="ECO:0000256" key="4">
    <source>
        <dbReference type="ARBA" id="ARBA00022695"/>
    </source>
</evidence>
<evidence type="ECO:0000259" key="9">
    <source>
        <dbReference type="Pfam" id="PF01743"/>
    </source>
</evidence>
<evidence type="ECO:0000256" key="2">
    <source>
        <dbReference type="ARBA" id="ARBA00022679"/>
    </source>
</evidence>
<feature type="domain" description="tRNA nucleotidyltransferase/poly(A) polymerase RNA and SrmB- binding" evidence="11">
    <location>
        <begin position="175"/>
        <end position="234"/>
    </location>
</feature>
<keyword evidence="3" id="KW-0819">tRNA processing</keyword>
<protein>
    <recommendedName>
        <fullName evidence="14">HD/PDEase domain-containing protein</fullName>
    </recommendedName>
</protein>
<dbReference type="GO" id="GO:0016779">
    <property type="term" value="F:nucleotidyltransferase activity"/>
    <property type="evidence" value="ECO:0007669"/>
    <property type="project" value="UniProtKB-KW"/>
</dbReference>
<comment type="similarity">
    <text evidence="8">Belongs to the tRNA nucleotidyltransferase/poly(A) polymerase family.</text>
</comment>
<dbReference type="InterPro" id="IPR050264">
    <property type="entry name" value="Bact_CCA-adding_enz_type3_sf"/>
</dbReference>
<accession>A0A2H0ULC0</accession>
<feature type="domain" description="Poly A polymerase head" evidence="9">
    <location>
        <begin position="21"/>
        <end position="148"/>
    </location>
</feature>
<dbReference type="NCBIfam" id="TIGR00277">
    <property type="entry name" value="HDIG"/>
    <property type="match status" value="1"/>
</dbReference>
<evidence type="ECO:0000256" key="6">
    <source>
        <dbReference type="ARBA" id="ARBA00022741"/>
    </source>
</evidence>
<dbReference type="InterPro" id="IPR003607">
    <property type="entry name" value="HD/PDEase_dom"/>
</dbReference>
<dbReference type="SUPFAM" id="SSF81301">
    <property type="entry name" value="Nucleotidyltransferase"/>
    <property type="match status" value="1"/>
</dbReference>
<dbReference type="InterPro" id="IPR006674">
    <property type="entry name" value="HD_domain"/>
</dbReference>
<dbReference type="GO" id="GO:0008033">
    <property type="term" value="P:tRNA processing"/>
    <property type="evidence" value="ECO:0007669"/>
    <property type="project" value="UniProtKB-KW"/>
</dbReference>
<dbReference type="PANTHER" id="PTHR46173">
    <property type="entry name" value="CCA TRNA NUCLEOTIDYLTRANSFERASE 1, MITOCHONDRIAL"/>
    <property type="match status" value="1"/>
</dbReference>
<keyword evidence="8" id="KW-0694">RNA-binding</keyword>
<keyword evidence="5" id="KW-0479">Metal-binding</keyword>
<dbReference type="Gene3D" id="3.30.460.10">
    <property type="entry name" value="Beta Polymerase, domain 2"/>
    <property type="match status" value="1"/>
</dbReference>
<evidence type="ECO:0000259" key="11">
    <source>
        <dbReference type="Pfam" id="PF12627"/>
    </source>
</evidence>
<evidence type="ECO:0000256" key="8">
    <source>
        <dbReference type="RuleBase" id="RU003953"/>
    </source>
</evidence>
<proteinExistence type="inferred from homology"/>
<feature type="domain" description="HD" evidence="10">
    <location>
        <begin position="268"/>
        <end position="379"/>
    </location>
</feature>
<dbReference type="InterPro" id="IPR032828">
    <property type="entry name" value="PolyA_RNA-bd"/>
</dbReference>
<evidence type="ECO:0000313" key="13">
    <source>
        <dbReference type="Proteomes" id="UP000229526"/>
    </source>
</evidence>
<dbReference type="GO" id="GO:0000166">
    <property type="term" value="F:nucleotide binding"/>
    <property type="evidence" value="ECO:0007669"/>
    <property type="project" value="UniProtKB-KW"/>
</dbReference>
<dbReference type="CDD" id="cd05398">
    <property type="entry name" value="NT_ClassII-CCAase"/>
    <property type="match status" value="1"/>
</dbReference>
<dbReference type="CDD" id="cd00077">
    <property type="entry name" value="HDc"/>
    <property type="match status" value="1"/>
</dbReference>
<dbReference type="Pfam" id="PF01743">
    <property type="entry name" value="PolyA_pol"/>
    <property type="match status" value="1"/>
</dbReference>
<dbReference type="SUPFAM" id="SSF81891">
    <property type="entry name" value="Poly A polymerase C-terminal region-like"/>
    <property type="match status" value="1"/>
</dbReference>
<sequence>MEISKEVLQIAEILKQNGHQAYLVGGCLRDLIMEREPNDWDVATDAKPDVLLELFPDSVYENEFGTVGVKTESTDPKLKVIEVTTFRVEEAYTDKRRPDKVHFTKKIEDDLSRRDFTMNALALSLTQSDAEILDPYGGLADIQAQIIRAVRDPHERFSEDALRLMRAVRFSAQLGFKIEKGTESALAKHAPLLAGVSQERIRDELTKLVMSSEATEGIRHMVSTDLLKYVIPELLEGVNCEQNKHHIYDVFEHNLKSLEYSVNQNYSLVVRLASLLHDVGKPATRRWKSDPRGAKQQDGKAGDWTFYGHQVVGAKISKKILQRLKYSKEIIERASLLVREHMFVYDPEVVTLAGVRRLRARVGDENLEDLIKVREADRIGSGVPKAQPYRLRYLQAMLEKVKTDPISPKMLAIDGGALMTELGIQPGPRLGHIIAGLLESVLEDPNQNTKDNLLSLAKTLNNLSDKELEQIRAKGKEKAEATQEYIDEEIKKKYFVT</sequence>
<keyword evidence="4" id="KW-0548">Nucleotidyltransferase</keyword>
<dbReference type="PROSITE" id="PS51257">
    <property type="entry name" value="PROKAR_LIPOPROTEIN"/>
    <property type="match status" value="1"/>
</dbReference>
<evidence type="ECO:0000313" key="12">
    <source>
        <dbReference type="EMBL" id="PIR87212.1"/>
    </source>
</evidence>
<evidence type="ECO:0000256" key="7">
    <source>
        <dbReference type="ARBA" id="ARBA00022842"/>
    </source>
</evidence>
<dbReference type="GO" id="GO:0046872">
    <property type="term" value="F:metal ion binding"/>
    <property type="evidence" value="ECO:0007669"/>
    <property type="project" value="UniProtKB-KW"/>
</dbReference>
<dbReference type="Pfam" id="PF12627">
    <property type="entry name" value="PolyA_pol_RNAbd"/>
    <property type="match status" value="1"/>
</dbReference>
<evidence type="ECO:0000256" key="5">
    <source>
        <dbReference type="ARBA" id="ARBA00022723"/>
    </source>
</evidence>
<organism evidence="12 13">
    <name type="scientific">Candidatus Harrisonbacteria bacterium CG10_big_fil_rev_8_21_14_0_10_49_15</name>
    <dbReference type="NCBI Taxonomy" id="1974587"/>
    <lineage>
        <taxon>Bacteria</taxon>
        <taxon>Candidatus Harrisoniibacteriota</taxon>
    </lineage>
</organism>
<evidence type="ECO:0000259" key="10">
    <source>
        <dbReference type="Pfam" id="PF01966"/>
    </source>
</evidence>
<keyword evidence="7" id="KW-0460">Magnesium</keyword>
<evidence type="ECO:0008006" key="14">
    <source>
        <dbReference type="Google" id="ProtNLM"/>
    </source>
</evidence>
<dbReference type="Pfam" id="PF01966">
    <property type="entry name" value="HD"/>
    <property type="match status" value="1"/>
</dbReference>
<keyword evidence="2 8" id="KW-0808">Transferase</keyword>
<dbReference type="AlphaFoldDB" id="A0A2H0ULC0"/>
<gene>
    <name evidence="12" type="ORF">COU11_01510</name>
</gene>
<reference evidence="13" key="1">
    <citation type="submission" date="2017-09" db="EMBL/GenBank/DDBJ databases">
        <title>Depth-based differentiation of microbial function through sediment-hosted aquifers and enrichment of novel symbionts in the deep terrestrial subsurface.</title>
        <authorList>
            <person name="Probst A.J."/>
            <person name="Ladd B."/>
            <person name="Jarett J.K."/>
            <person name="Geller-Mcgrath D.E."/>
            <person name="Sieber C.M.K."/>
            <person name="Emerson J.B."/>
            <person name="Anantharaman K."/>
            <person name="Thomas B.C."/>
            <person name="Malmstrom R."/>
            <person name="Stieglmeier M."/>
            <person name="Klingl A."/>
            <person name="Woyke T."/>
            <person name="Ryan C.M."/>
            <person name="Banfield J.F."/>
        </authorList>
    </citation>
    <scope>NUCLEOTIDE SEQUENCE [LARGE SCALE GENOMIC DNA]</scope>
</reference>
<evidence type="ECO:0000256" key="1">
    <source>
        <dbReference type="ARBA" id="ARBA00001946"/>
    </source>
</evidence>
<dbReference type="PANTHER" id="PTHR46173:SF1">
    <property type="entry name" value="CCA TRNA NUCLEOTIDYLTRANSFERASE 1, MITOCHONDRIAL"/>
    <property type="match status" value="1"/>
</dbReference>
<keyword evidence="6" id="KW-0547">Nucleotide-binding</keyword>
<evidence type="ECO:0000256" key="3">
    <source>
        <dbReference type="ARBA" id="ARBA00022694"/>
    </source>
</evidence>
<dbReference type="InterPro" id="IPR043519">
    <property type="entry name" value="NT_sf"/>
</dbReference>
<dbReference type="InterPro" id="IPR002646">
    <property type="entry name" value="PolA_pol_head_dom"/>
</dbReference>
<dbReference type="EMBL" id="PFBD01000015">
    <property type="protein sequence ID" value="PIR87212.1"/>
    <property type="molecule type" value="Genomic_DNA"/>
</dbReference>
<name>A0A2H0ULC0_9BACT</name>
<dbReference type="GO" id="GO:0000049">
    <property type="term" value="F:tRNA binding"/>
    <property type="evidence" value="ECO:0007669"/>
    <property type="project" value="TreeGrafter"/>
</dbReference>